<dbReference type="InterPro" id="IPR000160">
    <property type="entry name" value="GGDEF_dom"/>
</dbReference>
<reference evidence="5" key="1">
    <citation type="submission" date="2023-07" db="EMBL/GenBank/DDBJ databases">
        <authorList>
            <person name="Kim M."/>
        </authorList>
    </citation>
    <scope>NUCLEOTIDE SEQUENCE</scope>
    <source>
        <strain evidence="5">BIUV-7</strain>
    </source>
</reference>
<evidence type="ECO:0000313" key="5">
    <source>
        <dbReference type="EMBL" id="MDO6414251.1"/>
    </source>
</evidence>
<dbReference type="InterPro" id="IPR043128">
    <property type="entry name" value="Rev_trsase/Diguanyl_cyclase"/>
</dbReference>
<feature type="transmembrane region" description="Helical" evidence="1">
    <location>
        <begin position="166"/>
        <end position="185"/>
    </location>
</feature>
<dbReference type="Gene3D" id="3.30.70.270">
    <property type="match status" value="1"/>
</dbReference>
<dbReference type="EMBL" id="JAUOTP010000003">
    <property type="protein sequence ID" value="MDO6414251.1"/>
    <property type="molecule type" value="Genomic_DNA"/>
</dbReference>
<dbReference type="SMART" id="SM00052">
    <property type="entry name" value="EAL"/>
    <property type="match status" value="1"/>
</dbReference>
<feature type="domain" description="EAL" evidence="2">
    <location>
        <begin position="519"/>
        <end position="769"/>
    </location>
</feature>
<dbReference type="CDD" id="cd01948">
    <property type="entry name" value="EAL"/>
    <property type="match status" value="1"/>
</dbReference>
<feature type="transmembrane region" description="Helical" evidence="1">
    <location>
        <begin position="205"/>
        <end position="226"/>
    </location>
</feature>
<dbReference type="SUPFAM" id="SSF55073">
    <property type="entry name" value="Nucleotide cyclase"/>
    <property type="match status" value="1"/>
</dbReference>
<proteinExistence type="predicted"/>
<feature type="transmembrane region" description="Helical" evidence="1">
    <location>
        <begin position="131"/>
        <end position="154"/>
    </location>
</feature>
<dbReference type="PROSITE" id="PS50883">
    <property type="entry name" value="EAL"/>
    <property type="match status" value="1"/>
</dbReference>
<feature type="transmembrane region" description="Helical" evidence="1">
    <location>
        <begin position="101"/>
        <end position="119"/>
    </location>
</feature>
<keyword evidence="1" id="KW-0472">Membrane</keyword>
<dbReference type="PROSITE" id="PS50887">
    <property type="entry name" value="GGDEF"/>
    <property type="match status" value="1"/>
</dbReference>
<evidence type="ECO:0000256" key="1">
    <source>
        <dbReference type="PROSITE-ProRule" id="PRU00244"/>
    </source>
</evidence>
<feature type="transmembrane region" description="Helical" evidence="1">
    <location>
        <begin position="6"/>
        <end position="25"/>
    </location>
</feature>
<dbReference type="Pfam" id="PF00563">
    <property type="entry name" value="EAL"/>
    <property type="match status" value="1"/>
</dbReference>
<keyword evidence="6" id="KW-1185">Reference proteome</keyword>
<protein>
    <submittedName>
        <fullName evidence="5">EAL domain-containing protein</fullName>
    </submittedName>
</protein>
<dbReference type="CDD" id="cd00130">
    <property type="entry name" value="PAS"/>
    <property type="match status" value="1"/>
</dbReference>
<feature type="transmembrane region" description="Helical" evidence="1">
    <location>
        <begin position="74"/>
        <end position="94"/>
    </location>
</feature>
<feature type="transmembrane region" description="Helical" evidence="1">
    <location>
        <begin position="37"/>
        <end position="62"/>
    </location>
</feature>
<name>A0ABT8Y7G1_9SPHN</name>
<dbReference type="InterPro" id="IPR035919">
    <property type="entry name" value="EAL_sf"/>
</dbReference>
<dbReference type="InterPro" id="IPR001633">
    <property type="entry name" value="EAL_dom"/>
</dbReference>
<feature type="domain" description="GGDEF" evidence="3">
    <location>
        <begin position="377"/>
        <end position="510"/>
    </location>
</feature>
<dbReference type="NCBIfam" id="TIGR00254">
    <property type="entry name" value="GGDEF"/>
    <property type="match status" value="1"/>
</dbReference>
<dbReference type="SMART" id="SM00091">
    <property type="entry name" value="PAS"/>
    <property type="match status" value="1"/>
</dbReference>
<dbReference type="PANTHER" id="PTHR44757:SF2">
    <property type="entry name" value="BIOFILM ARCHITECTURE MAINTENANCE PROTEIN MBAA"/>
    <property type="match status" value="1"/>
</dbReference>
<sequence>MHDGRLVSLAGIVCAVGTYASFAIAHHAARATGRRRTAWGLVSVMSSGCTAWATHFIVLLAFRPGMPAAFEPVLTAISLGLAITGIGTGVCISIRNRGVRIQFVAGLFVGLGIAALHYVGQAAYLIQGHILWNWGLVLPSILLSLPLCGLAMVAASSRLAQIRRSAAPLLLLAIAILHFCGMAAMRFRFDPSSTFPSDAVTPSAIAPAVAGISLALIALAVTGWRFNLSAIGRLRQDRRRLRELTDVALEGLLICQGDTIVTANSSVEKLAGYDPGQLIGTSASALLPSVDLTGLAEREEREVGLLVRSGQVVPVRVLRAEMVLGHKLQTVLAIRDQRERLRTEARMRKLAFTDSLTGLSNHVSYVDQLHHYMDEGIPLVLLSIDLDRFKAVNDQFGHLAGDEVLREVGARLRFVVRPDDVTARVGGDEFAVILVGPEAKDRAIAVAQEIADRLGQPFSAESRLAYSGATIGIALAPIDATTTSGLRQCADLALYRAKEQGRGSICCFDPQMDAAPRDRRSLEGDLRSAIRRGDIELVYQPVMSTQTGLITSVEALARWLHPEKGPISPHIFIPLAEESGLIVQLGETLLRQACSDAASWSSSVRVAVNLSPLQFQAGDLCATVAGILKETGLEANRLQLEVTEGLVIRDVERTFSELERLRALGIQILMDDFGVGYSSLSYFQRFPFDKVKIDKSFVDQITTSRAARAIVQAIVGLGDTLGMGVVAEGVETEDQMRLLVEAGCTHLQGYLFSPPVRKSVLQESFLLPLGAKPHDAGDVDRNGRCRTAV</sequence>
<accession>A0ABT8Y7G1</accession>
<evidence type="ECO:0000313" key="6">
    <source>
        <dbReference type="Proteomes" id="UP001169764"/>
    </source>
</evidence>
<dbReference type="Pfam" id="PF00990">
    <property type="entry name" value="GGDEF"/>
    <property type="match status" value="1"/>
</dbReference>
<dbReference type="Gene3D" id="3.20.20.450">
    <property type="entry name" value="EAL domain"/>
    <property type="match status" value="1"/>
</dbReference>
<dbReference type="Proteomes" id="UP001169764">
    <property type="component" value="Unassembled WGS sequence"/>
</dbReference>
<evidence type="ECO:0000259" key="4">
    <source>
        <dbReference type="PROSITE" id="PS50924"/>
    </source>
</evidence>
<evidence type="ECO:0000259" key="3">
    <source>
        <dbReference type="PROSITE" id="PS50887"/>
    </source>
</evidence>
<organism evidence="5 6">
    <name type="scientific">Sphingomonas natans</name>
    <dbReference type="NCBI Taxonomy" id="3063330"/>
    <lineage>
        <taxon>Bacteria</taxon>
        <taxon>Pseudomonadati</taxon>
        <taxon>Pseudomonadota</taxon>
        <taxon>Alphaproteobacteria</taxon>
        <taxon>Sphingomonadales</taxon>
        <taxon>Sphingomonadaceae</taxon>
        <taxon>Sphingomonas</taxon>
    </lineage>
</organism>
<dbReference type="InterPro" id="IPR035965">
    <property type="entry name" value="PAS-like_dom_sf"/>
</dbReference>
<dbReference type="Pfam" id="PF03707">
    <property type="entry name" value="MHYT"/>
    <property type="match status" value="3"/>
</dbReference>
<dbReference type="InterPro" id="IPR052155">
    <property type="entry name" value="Biofilm_reg_signaling"/>
</dbReference>
<dbReference type="CDD" id="cd01949">
    <property type="entry name" value="GGDEF"/>
    <property type="match status" value="1"/>
</dbReference>
<dbReference type="Pfam" id="PF13188">
    <property type="entry name" value="PAS_8"/>
    <property type="match status" value="1"/>
</dbReference>
<evidence type="ECO:0000259" key="2">
    <source>
        <dbReference type="PROSITE" id="PS50883"/>
    </source>
</evidence>
<dbReference type="PROSITE" id="PS50924">
    <property type="entry name" value="MHYT"/>
    <property type="match status" value="1"/>
</dbReference>
<dbReference type="InterPro" id="IPR029787">
    <property type="entry name" value="Nucleotide_cyclase"/>
</dbReference>
<comment type="caution">
    <text evidence="5">The sequence shown here is derived from an EMBL/GenBank/DDBJ whole genome shotgun (WGS) entry which is preliminary data.</text>
</comment>
<feature type="domain" description="MHYT" evidence="4">
    <location>
        <begin position="2"/>
        <end position="188"/>
    </location>
</feature>
<keyword evidence="1" id="KW-0812">Transmembrane</keyword>
<dbReference type="SUPFAM" id="SSF55785">
    <property type="entry name" value="PYP-like sensor domain (PAS domain)"/>
    <property type="match status" value="1"/>
</dbReference>
<dbReference type="InterPro" id="IPR005330">
    <property type="entry name" value="MHYT_dom"/>
</dbReference>
<dbReference type="SMART" id="SM00267">
    <property type="entry name" value="GGDEF"/>
    <property type="match status" value="1"/>
</dbReference>
<dbReference type="PANTHER" id="PTHR44757">
    <property type="entry name" value="DIGUANYLATE CYCLASE DGCP"/>
    <property type="match status" value="1"/>
</dbReference>
<dbReference type="SUPFAM" id="SSF141868">
    <property type="entry name" value="EAL domain-like"/>
    <property type="match status" value="1"/>
</dbReference>
<keyword evidence="1" id="KW-1133">Transmembrane helix</keyword>
<dbReference type="Gene3D" id="3.30.450.20">
    <property type="entry name" value="PAS domain"/>
    <property type="match status" value="1"/>
</dbReference>
<dbReference type="InterPro" id="IPR000014">
    <property type="entry name" value="PAS"/>
</dbReference>
<gene>
    <name evidence="5" type="ORF">Q4F19_07640</name>
</gene>